<evidence type="ECO:0008006" key="4">
    <source>
        <dbReference type="Google" id="ProtNLM"/>
    </source>
</evidence>
<evidence type="ECO:0000256" key="1">
    <source>
        <dbReference type="SAM" id="SignalP"/>
    </source>
</evidence>
<accession>A0A495PY20</accession>
<sequence>MIQKVCSLFMLLLVLNSCSTNADDRIDNPNLVNVSFRLNLDLDFPEYNNLNFPGNSYSTYNSGINGVVVYNINNNQFTAFELSDPNHPLGECSTLRVQGVIAKCDCDDGNSYNILTGELTNGSGQYTMKPYRVSKNGNTLEVYN</sequence>
<dbReference type="OrthoDB" id="1201186at2"/>
<comment type="caution">
    <text evidence="2">The sequence shown here is derived from an EMBL/GenBank/DDBJ whole genome shotgun (WGS) entry which is preliminary data.</text>
</comment>
<dbReference type="EMBL" id="RBLG01000001">
    <property type="protein sequence ID" value="RKS55173.1"/>
    <property type="molecule type" value="Genomic_DNA"/>
</dbReference>
<reference evidence="2 3" key="1">
    <citation type="submission" date="2018-10" db="EMBL/GenBank/DDBJ databases">
        <title>Genomic Encyclopedia of Archaeal and Bacterial Type Strains, Phase II (KMG-II): from individual species to whole genera.</title>
        <authorList>
            <person name="Goeker M."/>
        </authorList>
    </citation>
    <scope>NUCLEOTIDE SEQUENCE [LARGE SCALE GENOMIC DNA]</scope>
    <source>
        <strain evidence="2 3">DSM 19839</strain>
    </source>
</reference>
<dbReference type="RefSeq" id="WP_121344006.1">
    <property type="nucleotide sequence ID" value="NZ_RBLG01000001.1"/>
</dbReference>
<keyword evidence="1" id="KW-0732">Signal</keyword>
<evidence type="ECO:0000313" key="2">
    <source>
        <dbReference type="EMBL" id="RKS55173.1"/>
    </source>
</evidence>
<dbReference type="Proteomes" id="UP000276282">
    <property type="component" value="Unassembled WGS sequence"/>
</dbReference>
<dbReference type="AlphaFoldDB" id="A0A495PY20"/>
<feature type="chain" id="PRO_5019788662" description="Nitrite reductase/ring-hydroxylating ferredoxin subunit" evidence="1">
    <location>
        <begin position="23"/>
        <end position="144"/>
    </location>
</feature>
<name>A0A495PY20_9FLAO</name>
<proteinExistence type="predicted"/>
<organism evidence="2 3">
    <name type="scientific">Gillisia mitskevichiae</name>
    <dbReference type="NCBI Taxonomy" id="270921"/>
    <lineage>
        <taxon>Bacteria</taxon>
        <taxon>Pseudomonadati</taxon>
        <taxon>Bacteroidota</taxon>
        <taxon>Flavobacteriia</taxon>
        <taxon>Flavobacteriales</taxon>
        <taxon>Flavobacteriaceae</taxon>
        <taxon>Gillisia</taxon>
    </lineage>
</organism>
<protein>
    <recommendedName>
        <fullName evidence="4">Nitrite reductase/ring-hydroxylating ferredoxin subunit</fullName>
    </recommendedName>
</protein>
<keyword evidence="3" id="KW-1185">Reference proteome</keyword>
<feature type="signal peptide" evidence="1">
    <location>
        <begin position="1"/>
        <end position="22"/>
    </location>
</feature>
<evidence type="ECO:0000313" key="3">
    <source>
        <dbReference type="Proteomes" id="UP000276282"/>
    </source>
</evidence>
<gene>
    <name evidence="2" type="ORF">BC962_0132</name>
</gene>